<dbReference type="AlphaFoldDB" id="A0A7W8XLS0"/>
<evidence type="ECO:0000313" key="3">
    <source>
        <dbReference type="Proteomes" id="UP000549882"/>
    </source>
</evidence>
<dbReference type="PANTHER" id="PTHR15394">
    <property type="entry name" value="SERINE HYDROLASE RBBP9"/>
    <property type="match status" value="1"/>
</dbReference>
<gene>
    <name evidence="2" type="ORF">GGD50_000130</name>
</gene>
<dbReference type="SUPFAM" id="SSF53474">
    <property type="entry name" value="alpha/beta-Hydrolases"/>
    <property type="match status" value="1"/>
</dbReference>
<protein>
    <recommendedName>
        <fullName evidence="1">AB hydrolase-1 domain-containing protein</fullName>
    </recommendedName>
</protein>
<dbReference type="EMBL" id="JACHBI010000001">
    <property type="protein sequence ID" value="MBB5571554.1"/>
    <property type="molecule type" value="Genomic_DNA"/>
</dbReference>
<keyword evidence="3" id="KW-1185">Reference proteome</keyword>
<dbReference type="Gene3D" id="3.40.50.1820">
    <property type="entry name" value="alpha/beta hydrolase"/>
    <property type="match status" value="1"/>
</dbReference>
<name>A0A7W8XLS0_9HYPH</name>
<dbReference type="InterPro" id="IPR000073">
    <property type="entry name" value="AB_hydrolase_1"/>
</dbReference>
<proteinExistence type="predicted"/>
<dbReference type="RefSeq" id="WP_107107110.1">
    <property type="nucleotide sequence ID" value="NZ_JACHBI010000001.1"/>
</dbReference>
<dbReference type="GO" id="GO:0016787">
    <property type="term" value="F:hydrolase activity"/>
    <property type="evidence" value="ECO:0007669"/>
    <property type="project" value="InterPro"/>
</dbReference>
<dbReference type="Pfam" id="PF12697">
    <property type="entry name" value="Abhydrolase_6"/>
    <property type="match status" value="1"/>
</dbReference>
<comment type="caution">
    <text evidence="2">The sequence shown here is derived from an EMBL/GenBank/DDBJ whole genome shotgun (WGS) entry which is preliminary data.</text>
</comment>
<reference evidence="2 3" key="1">
    <citation type="submission" date="2020-08" db="EMBL/GenBank/DDBJ databases">
        <title>Genomic Encyclopedia of Type Strains, Phase IV (KMG-V): Genome sequencing to study the core and pangenomes of soil and plant-associated prokaryotes.</title>
        <authorList>
            <person name="Whitman W."/>
        </authorList>
    </citation>
    <scope>NUCLEOTIDE SEQUENCE [LARGE SCALE GENOMIC DNA]</scope>
    <source>
        <strain evidence="2 3">SEMIA 4064</strain>
    </source>
</reference>
<evidence type="ECO:0000313" key="2">
    <source>
        <dbReference type="EMBL" id="MBB5571554.1"/>
    </source>
</evidence>
<dbReference type="Proteomes" id="UP000549882">
    <property type="component" value="Unassembled WGS sequence"/>
</dbReference>
<accession>A0A7W8XLS0</accession>
<dbReference type="InterPro" id="IPR010662">
    <property type="entry name" value="RBBP9/YdeN"/>
</dbReference>
<dbReference type="PANTHER" id="PTHR15394:SF3">
    <property type="entry name" value="SERINE HYDROLASE RBBP9"/>
    <property type="match status" value="1"/>
</dbReference>
<organism evidence="2 3">
    <name type="scientific">Rhizobium paranaense</name>
    <dbReference type="NCBI Taxonomy" id="1650438"/>
    <lineage>
        <taxon>Bacteria</taxon>
        <taxon>Pseudomonadati</taxon>
        <taxon>Pseudomonadota</taxon>
        <taxon>Alphaproteobacteria</taxon>
        <taxon>Hyphomicrobiales</taxon>
        <taxon>Rhizobiaceae</taxon>
        <taxon>Rhizobium/Agrobacterium group</taxon>
        <taxon>Rhizobium</taxon>
    </lineage>
</organism>
<dbReference type="InterPro" id="IPR029058">
    <property type="entry name" value="AB_hydrolase_fold"/>
</dbReference>
<feature type="domain" description="AB hydrolase-1" evidence="1">
    <location>
        <begin position="5"/>
        <end position="113"/>
    </location>
</feature>
<evidence type="ECO:0000259" key="1">
    <source>
        <dbReference type="Pfam" id="PF12697"/>
    </source>
</evidence>
<sequence>MAKQVLFVQGAGEGAHARWDSKLVACLERELGETYAVRYPQMPGEDDPHYSAWRAALIREFGSLEDGVLLVGHSIGGTILLHVLAEHPPKAGLGGLFIIAAPFIGEGGWPSDDIGGRKDFSERLPPSVPIYFYHGADDDVVPTAHVQLYAKAIPHAVIRVFDHRDHQLNNDMSDVARDIRSMG</sequence>